<feature type="transmembrane region" description="Helical" evidence="1">
    <location>
        <begin position="51"/>
        <end position="79"/>
    </location>
</feature>
<sequence length="81" mass="8687">MNSSVMATAFWSNGLELTVFGWLVGFLVLLGVVSALGELNWRKTAKQEPAVFVRAGMIFGMTIIGLVMLSSVTAFSFALGQ</sequence>
<keyword evidence="1" id="KW-0812">Transmembrane</keyword>
<reference evidence="2" key="1">
    <citation type="submission" date="2020-01" db="EMBL/GenBank/DDBJ databases">
        <title>First Reported Case and Whole Genome of Weissella confusa in an Equid.</title>
        <authorList>
            <person name="Little S.V."/>
            <person name="Lawhon S.D."/>
        </authorList>
    </citation>
    <scope>NUCLEOTIDE SEQUENCE</scope>
    <source>
        <strain evidence="2">718955</strain>
    </source>
</reference>
<evidence type="ECO:0000313" key="3">
    <source>
        <dbReference type="Proteomes" id="UP000719917"/>
    </source>
</evidence>
<keyword evidence="1" id="KW-1133">Transmembrane helix</keyword>
<evidence type="ECO:0000313" key="2">
    <source>
        <dbReference type="EMBL" id="NBA11806.1"/>
    </source>
</evidence>
<dbReference type="EMBL" id="JAAAMQ010000012">
    <property type="protein sequence ID" value="NBA11806.1"/>
    <property type="molecule type" value="Genomic_DNA"/>
</dbReference>
<gene>
    <name evidence="2" type="ORF">GTU77_06205</name>
</gene>
<proteinExistence type="predicted"/>
<accession>A0AAJ3DB22</accession>
<organism evidence="2 3">
    <name type="scientific">Weissella confusa</name>
    <name type="common">Lactobacillus confusus</name>
    <dbReference type="NCBI Taxonomy" id="1583"/>
    <lineage>
        <taxon>Bacteria</taxon>
        <taxon>Bacillati</taxon>
        <taxon>Bacillota</taxon>
        <taxon>Bacilli</taxon>
        <taxon>Lactobacillales</taxon>
        <taxon>Lactobacillaceae</taxon>
        <taxon>Weissella</taxon>
    </lineage>
</organism>
<dbReference type="AlphaFoldDB" id="A0AAJ3DB22"/>
<dbReference type="Proteomes" id="UP000719917">
    <property type="component" value="Unassembled WGS sequence"/>
</dbReference>
<dbReference type="RefSeq" id="WP_161691027.1">
    <property type="nucleotide sequence ID" value="NZ_JAAAMQ010000012.1"/>
</dbReference>
<protein>
    <submittedName>
        <fullName evidence="2">Uncharacterized protein</fullName>
    </submittedName>
</protein>
<comment type="caution">
    <text evidence="2">The sequence shown here is derived from an EMBL/GenBank/DDBJ whole genome shotgun (WGS) entry which is preliminary data.</text>
</comment>
<feature type="transmembrane region" description="Helical" evidence="1">
    <location>
        <begin position="20"/>
        <end position="39"/>
    </location>
</feature>
<name>A0AAJ3DB22_WEICO</name>
<keyword evidence="1" id="KW-0472">Membrane</keyword>
<evidence type="ECO:0000256" key="1">
    <source>
        <dbReference type="SAM" id="Phobius"/>
    </source>
</evidence>